<keyword evidence="2 8" id="KW-0436">Ligase</keyword>
<feature type="region of interest" description="Disordered" evidence="6">
    <location>
        <begin position="624"/>
        <end position="660"/>
    </location>
</feature>
<dbReference type="Pfam" id="PF00501">
    <property type="entry name" value="AMP-binding"/>
    <property type="match status" value="1"/>
</dbReference>
<sequence length="717" mass="78089">MSVITSLKNTATSLAQKALQLGGDFVHPVSDDSGEGPDYAAPSGAGQLDVTGLPHSHTWGEDRPTTTYIDQQTGLLTAYTEGIPPLDEGMTIYDLYAQRAERMGDDPLYTYKSGDAWVTKTATEVLEDIRVTAKGLMQRGLRKGDTVAFMCRTSYEWDVIDAAIMACGGVMATIYETDSAEQIRNIVDNSDARLLIVETVEMRNKADGTIAECPSLESILCLETGGLAEIQAYADQVSDEELDARIDSVKKTDLCSIVYTSGSTAAPKGVEMTHEHYCTTAMTLQSFMPAVLNNTNGSVLLFLPQAHTFARAVNYIVVASKLRIYIAQGIATLINDLQEAKPTVMIVVPRVLEKVYNAASQKAGHGVKGVAFAAGVVTAQNYMKEISANGKPKALTAARRATFDPMIYAQLRQVLGGRAQWIVAGGAPLDPELLAFFRGANIPVYEGYGLTETTAPCAFNPVGTPFKAGSVGIPYPGFHVRISEEGEIQIQGPAVFPRYHKNAEATTDTFTEDGWFMTGDLGRLDEEGFLYITGRKKDLIITAGGKNVAPRPIEEVIQRCEFVSQALVLGDKRPFISALVTLDEESLRPWLEAKGLDRDMPLEEAAENAVVRAEVQKYVDQANEGVSPRRIGAQVHHPARGVHAGERPDDRLDEGHPPEGHQALRHAAQHADVHQAQVVDQRRTNARMPPESIRRHSYIRTRGARAAWGRTASPWPP</sequence>
<dbReference type="Proteomes" id="UP000029109">
    <property type="component" value="Unassembled WGS sequence"/>
</dbReference>
<comment type="similarity">
    <text evidence="1">Belongs to the ATP-dependent AMP-binding enzyme family.</text>
</comment>
<gene>
    <name evidence="8" type="ORF">BPULL_1853</name>
</gene>
<evidence type="ECO:0000256" key="4">
    <source>
        <dbReference type="ARBA" id="ARBA00023098"/>
    </source>
</evidence>
<evidence type="ECO:0000313" key="9">
    <source>
        <dbReference type="Proteomes" id="UP000029109"/>
    </source>
</evidence>
<feature type="region of interest" description="Disordered" evidence="6">
    <location>
        <begin position="27"/>
        <end position="62"/>
    </location>
</feature>
<dbReference type="EMBL" id="JGZJ01000002">
    <property type="protein sequence ID" value="KFI84088.1"/>
    <property type="molecule type" value="Genomic_DNA"/>
</dbReference>
<evidence type="ECO:0000256" key="3">
    <source>
        <dbReference type="ARBA" id="ARBA00022832"/>
    </source>
</evidence>
<dbReference type="GO" id="GO:0016020">
    <property type="term" value="C:membrane"/>
    <property type="evidence" value="ECO:0007669"/>
    <property type="project" value="TreeGrafter"/>
</dbReference>
<dbReference type="PANTHER" id="PTHR43272">
    <property type="entry name" value="LONG-CHAIN-FATTY-ACID--COA LIGASE"/>
    <property type="match status" value="1"/>
</dbReference>
<evidence type="ECO:0000256" key="5">
    <source>
        <dbReference type="ARBA" id="ARBA00032875"/>
    </source>
</evidence>
<protein>
    <recommendedName>
        <fullName evidence="5">Acyl-CoA synthetase</fullName>
    </recommendedName>
</protein>
<evidence type="ECO:0000313" key="8">
    <source>
        <dbReference type="EMBL" id="KFI84088.1"/>
    </source>
</evidence>
<dbReference type="CDD" id="cd05907">
    <property type="entry name" value="VL_LC_FACS_like"/>
    <property type="match status" value="1"/>
</dbReference>
<comment type="caution">
    <text evidence="8">The sequence shown here is derived from an EMBL/GenBank/DDBJ whole genome shotgun (WGS) entry which is preliminary data.</text>
</comment>
<dbReference type="GO" id="GO:0004467">
    <property type="term" value="F:long-chain fatty acid-CoA ligase activity"/>
    <property type="evidence" value="ECO:0007669"/>
    <property type="project" value="TreeGrafter"/>
</dbReference>
<name>A0A7V8HRK8_9BIFI</name>
<feature type="domain" description="AMP-dependent synthetase/ligase" evidence="7">
    <location>
        <begin position="98"/>
        <end position="499"/>
    </location>
</feature>
<dbReference type="InterPro" id="IPR000873">
    <property type="entry name" value="AMP-dep_synth/lig_dom"/>
</dbReference>
<keyword evidence="3" id="KW-0276">Fatty acid metabolism</keyword>
<keyword evidence="4" id="KW-0443">Lipid metabolism</keyword>
<dbReference type="AlphaFoldDB" id="A0A7V8HRK8"/>
<feature type="compositionally biased region" description="Basic and acidic residues" evidence="6">
    <location>
        <begin position="643"/>
        <end position="659"/>
    </location>
</feature>
<evidence type="ECO:0000259" key="7">
    <source>
        <dbReference type="Pfam" id="PF00501"/>
    </source>
</evidence>
<evidence type="ECO:0000256" key="2">
    <source>
        <dbReference type="ARBA" id="ARBA00022598"/>
    </source>
</evidence>
<dbReference type="PANTHER" id="PTHR43272:SF32">
    <property type="entry name" value="AMP-DEPENDENT SYNTHETASE_LIGASE DOMAIN-CONTAINING PROTEIN"/>
    <property type="match status" value="1"/>
</dbReference>
<dbReference type="Gene3D" id="3.40.50.12780">
    <property type="entry name" value="N-terminal domain of ligase-like"/>
    <property type="match status" value="1"/>
</dbReference>
<evidence type="ECO:0000256" key="6">
    <source>
        <dbReference type="SAM" id="MobiDB-lite"/>
    </source>
</evidence>
<reference evidence="8 9" key="1">
    <citation type="submission" date="2014-03" db="EMBL/GenBank/DDBJ databases">
        <title>Genomics of Bifidobacteria.</title>
        <authorList>
            <person name="Ventura M."/>
            <person name="Milani C."/>
            <person name="Lugli G.A."/>
        </authorList>
    </citation>
    <scope>NUCLEOTIDE SEQUENCE [LARGE SCALE GENOMIC DNA]</scope>
    <source>
        <strain evidence="8 9">LMG 21816</strain>
    </source>
</reference>
<proteinExistence type="inferred from homology"/>
<evidence type="ECO:0000256" key="1">
    <source>
        <dbReference type="ARBA" id="ARBA00006432"/>
    </source>
</evidence>
<organism evidence="8 9">
    <name type="scientific">Bifidobacterium pullorum</name>
    <dbReference type="NCBI Taxonomy" id="78448"/>
    <lineage>
        <taxon>Bacteria</taxon>
        <taxon>Bacillati</taxon>
        <taxon>Actinomycetota</taxon>
        <taxon>Actinomycetes</taxon>
        <taxon>Bifidobacteriales</taxon>
        <taxon>Bifidobacteriaceae</taxon>
        <taxon>Bifidobacterium</taxon>
    </lineage>
</organism>
<accession>A0A7V8HRK8</accession>
<dbReference type="InterPro" id="IPR042099">
    <property type="entry name" value="ANL_N_sf"/>
</dbReference>
<dbReference type="Pfam" id="PF23562">
    <property type="entry name" value="AMP-binding_C_3"/>
    <property type="match status" value="1"/>
</dbReference>
<dbReference type="SUPFAM" id="SSF56801">
    <property type="entry name" value="Acetyl-CoA synthetase-like"/>
    <property type="match status" value="1"/>
</dbReference>